<gene>
    <name evidence="1" type="ORF">ACFQ14_16400</name>
</gene>
<name>A0ABW3FHL2_9HYPH</name>
<accession>A0ABW3FHL2</accession>
<dbReference type="Proteomes" id="UP001597101">
    <property type="component" value="Unassembled WGS sequence"/>
</dbReference>
<evidence type="ECO:0000313" key="2">
    <source>
        <dbReference type="Proteomes" id="UP001597101"/>
    </source>
</evidence>
<evidence type="ECO:0000313" key="1">
    <source>
        <dbReference type="EMBL" id="MFD0917986.1"/>
    </source>
</evidence>
<sequence length="143" mass="15518">MKRMTMLTKTSLLTFIVLITVGISAVFLLQLAKSDITNIEIGDGKALSVRKLVGADVQTVCFYPSYSWARPIDCTGDRWVLDPDVPTNMLFFTVISNGRCSNYSISAVMGVGLNSSKFCMTGDQANHLSIARKGAVVFADSPN</sequence>
<comment type="caution">
    <text evidence="1">The sequence shown here is derived from an EMBL/GenBank/DDBJ whole genome shotgun (WGS) entry which is preliminary data.</text>
</comment>
<proteinExistence type="predicted"/>
<organism evidence="1 2">
    <name type="scientific">Pseudahrensia aquimaris</name>
    <dbReference type="NCBI Taxonomy" id="744461"/>
    <lineage>
        <taxon>Bacteria</taxon>
        <taxon>Pseudomonadati</taxon>
        <taxon>Pseudomonadota</taxon>
        <taxon>Alphaproteobacteria</taxon>
        <taxon>Hyphomicrobiales</taxon>
        <taxon>Ahrensiaceae</taxon>
        <taxon>Pseudahrensia</taxon>
    </lineage>
</organism>
<dbReference type="EMBL" id="JBHTJV010000026">
    <property type="protein sequence ID" value="MFD0917986.1"/>
    <property type="molecule type" value="Genomic_DNA"/>
</dbReference>
<reference evidence="2" key="1">
    <citation type="journal article" date="2019" name="Int. J. Syst. Evol. Microbiol.">
        <title>The Global Catalogue of Microorganisms (GCM) 10K type strain sequencing project: providing services to taxonomists for standard genome sequencing and annotation.</title>
        <authorList>
            <consortium name="The Broad Institute Genomics Platform"/>
            <consortium name="The Broad Institute Genome Sequencing Center for Infectious Disease"/>
            <person name="Wu L."/>
            <person name="Ma J."/>
        </authorList>
    </citation>
    <scope>NUCLEOTIDE SEQUENCE [LARGE SCALE GENOMIC DNA]</scope>
    <source>
        <strain evidence="2">CCUG 60023</strain>
    </source>
</reference>
<keyword evidence="2" id="KW-1185">Reference proteome</keyword>
<dbReference type="RefSeq" id="WP_377213836.1">
    <property type="nucleotide sequence ID" value="NZ_JBHTJV010000026.1"/>
</dbReference>
<protein>
    <submittedName>
        <fullName evidence="1">Uncharacterized protein</fullName>
    </submittedName>
</protein>